<dbReference type="RefSeq" id="WP_202094307.1">
    <property type="nucleotide sequence ID" value="NZ_CP061035.1"/>
</dbReference>
<name>A0A974NVM3_9SPHN</name>
<dbReference type="EMBL" id="CP061035">
    <property type="protein sequence ID" value="QQV77632.1"/>
    <property type="molecule type" value="Genomic_DNA"/>
</dbReference>
<gene>
    <name evidence="1" type="ORF">H5J25_02180</name>
</gene>
<evidence type="ECO:0000313" key="2">
    <source>
        <dbReference type="Proteomes" id="UP000595894"/>
    </source>
</evidence>
<accession>A0A974NVM3</accession>
<sequence length="81" mass="9280">MNLDRQWIPDLSRTARDAGTDHIVIDVRPNYHGDTRRTAVRHRGERHALLRGMDGSRGLIDRVVDHAWRPLPLSAPPARLQ</sequence>
<organism evidence="1 2">
    <name type="scientific">Sphingomonas aliaeris</name>
    <dbReference type="NCBI Taxonomy" id="2759526"/>
    <lineage>
        <taxon>Bacteria</taxon>
        <taxon>Pseudomonadati</taxon>
        <taxon>Pseudomonadota</taxon>
        <taxon>Alphaproteobacteria</taxon>
        <taxon>Sphingomonadales</taxon>
        <taxon>Sphingomonadaceae</taxon>
        <taxon>Sphingomonas</taxon>
    </lineage>
</organism>
<keyword evidence="2" id="KW-1185">Reference proteome</keyword>
<protein>
    <submittedName>
        <fullName evidence="1">Uncharacterized protein</fullName>
    </submittedName>
</protein>
<reference evidence="2" key="1">
    <citation type="submission" date="2020-09" db="EMBL/GenBank/DDBJ databases">
        <title>Sphingomonas sp., a new species isolated from pork steak.</title>
        <authorList>
            <person name="Heidler von Heilborn D."/>
        </authorList>
    </citation>
    <scope>NUCLEOTIDE SEQUENCE [LARGE SCALE GENOMIC DNA]</scope>
</reference>
<dbReference type="KEGG" id="sari:H5J25_02180"/>
<dbReference type="Proteomes" id="UP000595894">
    <property type="component" value="Chromosome"/>
</dbReference>
<proteinExistence type="predicted"/>
<evidence type="ECO:0000313" key="1">
    <source>
        <dbReference type="EMBL" id="QQV77632.1"/>
    </source>
</evidence>
<dbReference type="AlphaFoldDB" id="A0A974NVM3"/>